<evidence type="ECO:0000256" key="1">
    <source>
        <dbReference type="SAM" id="Phobius"/>
    </source>
</evidence>
<keyword evidence="1" id="KW-0812">Transmembrane</keyword>
<dbReference type="EMBL" id="LWGR01000010">
    <property type="protein sequence ID" value="KZM72007.1"/>
    <property type="molecule type" value="Genomic_DNA"/>
</dbReference>
<gene>
    <name evidence="2" type="ORF">AWN90_37890</name>
</gene>
<feature type="transmembrane region" description="Helical" evidence="1">
    <location>
        <begin position="12"/>
        <end position="37"/>
    </location>
</feature>
<keyword evidence="1" id="KW-0472">Membrane</keyword>
<dbReference type="AlphaFoldDB" id="A0A164L4B3"/>
<keyword evidence="1" id="KW-1133">Transmembrane helix</keyword>
<organism evidence="2 3">
    <name type="scientific">Nocardia terpenica</name>
    <dbReference type="NCBI Taxonomy" id="455432"/>
    <lineage>
        <taxon>Bacteria</taxon>
        <taxon>Bacillati</taxon>
        <taxon>Actinomycetota</taxon>
        <taxon>Actinomycetes</taxon>
        <taxon>Mycobacteriales</taxon>
        <taxon>Nocardiaceae</taxon>
        <taxon>Nocardia</taxon>
    </lineage>
</organism>
<evidence type="ECO:0000313" key="3">
    <source>
        <dbReference type="Proteomes" id="UP000076512"/>
    </source>
</evidence>
<dbReference type="Gene3D" id="3.40.30.10">
    <property type="entry name" value="Glutaredoxin"/>
    <property type="match status" value="1"/>
</dbReference>
<name>A0A164L4B3_9NOCA</name>
<protein>
    <recommendedName>
        <fullName evidence="4">Thioredoxin domain-containing protein</fullName>
    </recommendedName>
</protein>
<reference evidence="2 3" key="1">
    <citation type="submission" date="2016-04" db="EMBL/GenBank/DDBJ databases">
        <authorList>
            <person name="Evans L.H."/>
            <person name="Alamgir A."/>
            <person name="Owens N."/>
            <person name="Weber N.D."/>
            <person name="Virtaneva K."/>
            <person name="Barbian K."/>
            <person name="Babar A."/>
            <person name="Rosenke K."/>
        </authorList>
    </citation>
    <scope>NUCLEOTIDE SEQUENCE [LARGE SCALE GENOMIC DNA]</scope>
    <source>
        <strain evidence="2 3">IFM 0406</strain>
    </source>
</reference>
<evidence type="ECO:0008006" key="4">
    <source>
        <dbReference type="Google" id="ProtNLM"/>
    </source>
</evidence>
<dbReference type="SUPFAM" id="SSF52833">
    <property type="entry name" value="Thioredoxin-like"/>
    <property type="match status" value="1"/>
</dbReference>
<comment type="caution">
    <text evidence="2">The sequence shown here is derived from an EMBL/GenBank/DDBJ whole genome shotgun (WGS) entry which is preliminary data.</text>
</comment>
<keyword evidence="3" id="KW-1185">Reference proteome</keyword>
<proteinExistence type="predicted"/>
<accession>A0A164L4B3</accession>
<dbReference type="STRING" id="455432.AWN90_37890"/>
<evidence type="ECO:0000313" key="2">
    <source>
        <dbReference type="EMBL" id="KZM72007.1"/>
    </source>
</evidence>
<sequence>MIIKRIEKDTEMVFLIAAVVLVGAVCALDLLLTLGVVKRLREHTALLAARMPAIGAPNIEIGMEIGEFATVTVDGTPLIPESLRTDTLVGFFTPDCRPCRETLPKFVEYARAVPGGRDRVLAVVVGDAGEAGDMVADLIPVARVVAEGDGGELTRAFRMVHFPSALTVAPNGNGRLTVTTDRVELDQPPVPA</sequence>
<dbReference type="Proteomes" id="UP000076512">
    <property type="component" value="Unassembled WGS sequence"/>
</dbReference>
<dbReference type="InterPro" id="IPR036249">
    <property type="entry name" value="Thioredoxin-like_sf"/>
</dbReference>